<dbReference type="EMBL" id="RXPP01000024">
    <property type="protein sequence ID" value="RTQ22469.1"/>
    <property type="molecule type" value="Genomic_DNA"/>
</dbReference>
<dbReference type="AlphaFoldDB" id="A0A9Q7NRY3"/>
<organism evidence="1 2">
    <name type="scientific">Enterobacter mori</name>
    <dbReference type="NCBI Taxonomy" id="539813"/>
    <lineage>
        <taxon>Bacteria</taxon>
        <taxon>Pseudomonadati</taxon>
        <taxon>Pseudomonadota</taxon>
        <taxon>Gammaproteobacteria</taxon>
        <taxon>Enterobacterales</taxon>
        <taxon>Enterobacteriaceae</taxon>
        <taxon>Enterobacter</taxon>
    </lineage>
</organism>
<proteinExistence type="predicted"/>
<name>A0A9Q7NRY3_9ENTR</name>
<protein>
    <submittedName>
        <fullName evidence="1">Uncharacterized protein</fullName>
    </submittedName>
</protein>
<sequence length="62" mass="6889">MKSKRVENRTVKEHLTDVLPCPPLSAEDRVLESQQDKGFIKAMNELTAKAGLLSDDPYFGGL</sequence>
<evidence type="ECO:0000313" key="2">
    <source>
        <dbReference type="Proteomes" id="UP000282263"/>
    </source>
</evidence>
<gene>
    <name evidence="1" type="ORF">EKN29_19310</name>
</gene>
<accession>A0A9Q7NRY3</accession>
<evidence type="ECO:0000313" key="1">
    <source>
        <dbReference type="EMBL" id="RTQ22469.1"/>
    </source>
</evidence>
<comment type="caution">
    <text evidence="1">The sequence shown here is derived from an EMBL/GenBank/DDBJ whole genome shotgun (WGS) entry which is preliminary data.</text>
</comment>
<reference evidence="1 2" key="1">
    <citation type="submission" date="2018-12" db="EMBL/GenBank/DDBJ databases">
        <title>The Batch Genome Submission of Enterobacter spp. strains.</title>
        <authorList>
            <person name="Wei L."/>
            <person name="Wu W."/>
            <person name="Lin J."/>
            <person name="Zhang X."/>
            <person name="Feng Y."/>
            <person name="Zong Z."/>
        </authorList>
    </citation>
    <scope>NUCLEOTIDE SEQUENCE [LARGE SCALE GENOMIC DNA]</scope>
    <source>
        <strain evidence="1 2">SCEM020047</strain>
    </source>
</reference>
<dbReference type="RefSeq" id="WP_108417404.1">
    <property type="nucleotide sequence ID" value="NZ_JAERJG010000003.1"/>
</dbReference>
<dbReference type="Proteomes" id="UP000282263">
    <property type="component" value="Unassembled WGS sequence"/>
</dbReference>